<evidence type="ECO:0000313" key="1">
    <source>
        <dbReference type="EMBL" id="EEF33535.1"/>
    </source>
</evidence>
<dbReference type="EMBL" id="EQ974109">
    <property type="protein sequence ID" value="EEF33535.1"/>
    <property type="molecule type" value="Genomic_DNA"/>
</dbReference>
<sequence length="92" mass="10343">MEGFQISKQGMNAQQVSRLVPPKMLNQIGGMISLQKLMKQMGSAKPCSHAWRVILLSEQCSDSVMARKKKLALEQRFRSGCILNKDPHPPSY</sequence>
<reference evidence="2" key="1">
    <citation type="journal article" date="2010" name="Nat. Biotechnol.">
        <title>Draft genome sequence of the oilseed species Ricinus communis.</title>
        <authorList>
            <person name="Chan A.P."/>
            <person name="Crabtree J."/>
            <person name="Zhao Q."/>
            <person name="Lorenzi H."/>
            <person name="Orvis J."/>
            <person name="Puiu D."/>
            <person name="Melake-Berhan A."/>
            <person name="Jones K.M."/>
            <person name="Redman J."/>
            <person name="Chen G."/>
            <person name="Cahoon E.B."/>
            <person name="Gedil M."/>
            <person name="Stanke M."/>
            <person name="Haas B.J."/>
            <person name="Wortman J.R."/>
            <person name="Fraser-Liggett C.M."/>
            <person name="Ravel J."/>
            <person name="Rabinowicz P.D."/>
        </authorList>
    </citation>
    <scope>NUCLEOTIDE SEQUENCE [LARGE SCALE GENOMIC DNA]</scope>
    <source>
        <strain evidence="2">cv. Hale</strain>
    </source>
</reference>
<dbReference type="STRING" id="3988.B9SS92"/>
<gene>
    <name evidence="1" type="ORF">RCOM_0619290</name>
</gene>
<accession>B9SS92</accession>
<keyword evidence="2" id="KW-1185">Reference proteome</keyword>
<dbReference type="AlphaFoldDB" id="B9SS92"/>
<dbReference type="InParanoid" id="B9SS92"/>
<name>B9SS92_RICCO</name>
<organism evidence="1 2">
    <name type="scientific">Ricinus communis</name>
    <name type="common">Castor bean</name>
    <dbReference type="NCBI Taxonomy" id="3988"/>
    <lineage>
        <taxon>Eukaryota</taxon>
        <taxon>Viridiplantae</taxon>
        <taxon>Streptophyta</taxon>
        <taxon>Embryophyta</taxon>
        <taxon>Tracheophyta</taxon>
        <taxon>Spermatophyta</taxon>
        <taxon>Magnoliopsida</taxon>
        <taxon>eudicotyledons</taxon>
        <taxon>Gunneridae</taxon>
        <taxon>Pentapetalae</taxon>
        <taxon>rosids</taxon>
        <taxon>fabids</taxon>
        <taxon>Malpighiales</taxon>
        <taxon>Euphorbiaceae</taxon>
        <taxon>Acalyphoideae</taxon>
        <taxon>Acalypheae</taxon>
        <taxon>Ricinus</taxon>
    </lineage>
</organism>
<evidence type="ECO:0000313" key="2">
    <source>
        <dbReference type="Proteomes" id="UP000008311"/>
    </source>
</evidence>
<proteinExistence type="predicted"/>
<protein>
    <submittedName>
        <fullName evidence="1">Uncharacterized protein</fullName>
    </submittedName>
</protein>
<dbReference type="Proteomes" id="UP000008311">
    <property type="component" value="Unassembled WGS sequence"/>
</dbReference>